<dbReference type="EMBL" id="CP158165">
    <property type="protein sequence ID" value="XBV22812.1"/>
    <property type="molecule type" value="Genomic_DNA"/>
</dbReference>
<gene>
    <name evidence="3" type="ORF">ABN611_30135</name>
</gene>
<feature type="transmembrane region" description="Helical" evidence="2">
    <location>
        <begin position="72"/>
        <end position="90"/>
    </location>
</feature>
<proteinExistence type="predicted"/>
<evidence type="ECO:0000256" key="1">
    <source>
        <dbReference type="SAM" id="MobiDB-lite"/>
    </source>
</evidence>
<sequence length="238" mass="25520">MTAEATTSMRRRRSRNAVARPAGQHQARGWPVPAGLVALSAIPLTAGTFRLIQLAGGPDVMPADHRFTGFPAALVMHITGAAVFVVLGALQFVPRIRRRHRAWHRRAGRVAAVTGLAVAASALWLTLFYEAQPGTGDLLYVFRLVFSAAMAACLLLGFAAIRRRDIATHRAWMIRAYAIGLGAGTQAFTKGVGGAVFGAGELRGDLFKAAGWVINLAIAEWAVRRPAYRGRVRAAVQS</sequence>
<keyword evidence="2" id="KW-0472">Membrane</keyword>
<evidence type="ECO:0000256" key="2">
    <source>
        <dbReference type="SAM" id="Phobius"/>
    </source>
</evidence>
<dbReference type="RefSeq" id="WP_350275651.1">
    <property type="nucleotide sequence ID" value="NZ_CP158165.1"/>
</dbReference>
<feature type="region of interest" description="Disordered" evidence="1">
    <location>
        <begin position="1"/>
        <end position="27"/>
    </location>
</feature>
<dbReference type="Pfam" id="PF10067">
    <property type="entry name" value="DUF2306"/>
    <property type="match status" value="1"/>
</dbReference>
<reference evidence="3" key="1">
    <citation type="submission" date="2024-06" db="EMBL/GenBank/DDBJ databases">
        <title>Kribbella sp. strain HUAS MG21 genome sequences.</title>
        <authorList>
            <person name="Mo P."/>
        </authorList>
    </citation>
    <scope>NUCLEOTIDE SEQUENCE</scope>
    <source>
        <strain evidence="3">HUAS MG21</strain>
    </source>
</reference>
<feature type="transmembrane region" description="Helical" evidence="2">
    <location>
        <begin position="141"/>
        <end position="161"/>
    </location>
</feature>
<dbReference type="AlphaFoldDB" id="A0AAU7T848"/>
<keyword evidence="2" id="KW-0812">Transmembrane</keyword>
<organism evidence="3">
    <name type="scientific">Kribbella sp. HUAS MG21</name>
    <dbReference type="NCBI Taxonomy" id="3160966"/>
    <lineage>
        <taxon>Bacteria</taxon>
        <taxon>Bacillati</taxon>
        <taxon>Actinomycetota</taxon>
        <taxon>Actinomycetes</taxon>
        <taxon>Propionibacteriales</taxon>
        <taxon>Kribbellaceae</taxon>
        <taxon>Kribbella</taxon>
    </lineage>
</organism>
<protein>
    <submittedName>
        <fullName evidence="3">DUF2306 domain-containing protein</fullName>
    </submittedName>
</protein>
<feature type="transmembrane region" description="Helical" evidence="2">
    <location>
        <begin position="110"/>
        <end position="129"/>
    </location>
</feature>
<feature type="transmembrane region" description="Helical" evidence="2">
    <location>
        <begin position="30"/>
        <end position="52"/>
    </location>
</feature>
<dbReference type="InterPro" id="IPR018750">
    <property type="entry name" value="DUF2306_membrane"/>
</dbReference>
<keyword evidence="2" id="KW-1133">Transmembrane helix</keyword>
<evidence type="ECO:0000313" key="3">
    <source>
        <dbReference type="EMBL" id="XBV22812.1"/>
    </source>
</evidence>
<accession>A0AAU7T848</accession>
<name>A0AAU7T848_9ACTN</name>